<dbReference type="InterPro" id="IPR039279">
    <property type="entry name" value="QRT3-like"/>
</dbReference>
<dbReference type="InterPro" id="IPR011050">
    <property type="entry name" value="Pectin_lyase_fold/virulence"/>
</dbReference>
<gene>
    <name evidence="3" type="ORF">UCREL1_10294</name>
</gene>
<dbReference type="GO" id="GO:0004650">
    <property type="term" value="F:polygalacturonase activity"/>
    <property type="evidence" value="ECO:0007669"/>
    <property type="project" value="InterPro"/>
</dbReference>
<dbReference type="SUPFAM" id="SSF51126">
    <property type="entry name" value="Pectin lyase-like"/>
    <property type="match status" value="2"/>
</dbReference>
<evidence type="ECO:0000313" key="3">
    <source>
        <dbReference type="EMBL" id="EMR62765.1"/>
    </source>
</evidence>
<dbReference type="Gene3D" id="2.160.20.10">
    <property type="entry name" value="Single-stranded right-handed beta-helix, Pectin lyase-like"/>
    <property type="match status" value="2"/>
</dbReference>
<dbReference type="OrthoDB" id="1046782at2759"/>
<evidence type="ECO:0000256" key="1">
    <source>
        <dbReference type="SAM" id="SignalP"/>
    </source>
</evidence>
<reference evidence="4" key="1">
    <citation type="journal article" date="2013" name="Genome Announc.">
        <title>Draft genome sequence of the grapevine dieback fungus Eutypa lata UCR-EL1.</title>
        <authorList>
            <person name="Blanco-Ulate B."/>
            <person name="Rolshausen P.E."/>
            <person name="Cantu D."/>
        </authorList>
    </citation>
    <scope>NUCLEOTIDE SEQUENCE [LARGE SCALE GENOMIC DNA]</scope>
    <source>
        <strain evidence="4">UCR-EL1</strain>
    </source>
</reference>
<accession>M7T7Y7</accession>
<keyword evidence="1" id="KW-0732">Signal</keyword>
<dbReference type="Proteomes" id="UP000012174">
    <property type="component" value="Unassembled WGS sequence"/>
</dbReference>
<dbReference type="InterPro" id="IPR012334">
    <property type="entry name" value="Pectin_lyas_fold"/>
</dbReference>
<dbReference type="Pfam" id="PF12708">
    <property type="entry name" value="Pect-lyase_RHGA_epim"/>
    <property type="match status" value="2"/>
</dbReference>
<dbReference type="PANTHER" id="PTHR33928:SF2">
    <property type="entry name" value="PECTATE LYASE SUPERFAMILY PROTEIN DOMAIN-CONTAINING PROTEIN-RELATED"/>
    <property type="match status" value="1"/>
</dbReference>
<dbReference type="CDD" id="cd23668">
    <property type="entry name" value="GH55_beta13glucanase-like"/>
    <property type="match status" value="1"/>
</dbReference>
<evidence type="ECO:0000259" key="2">
    <source>
        <dbReference type="Pfam" id="PF12708"/>
    </source>
</evidence>
<dbReference type="eggNOG" id="ENOG502SH8Z">
    <property type="taxonomic scope" value="Eukaryota"/>
</dbReference>
<keyword evidence="4" id="KW-1185">Reference proteome</keyword>
<dbReference type="STRING" id="1287681.M7T7Y7"/>
<feature type="signal peptide" evidence="1">
    <location>
        <begin position="1"/>
        <end position="20"/>
    </location>
</feature>
<dbReference type="FunFam" id="2.160.20.10:FF:000049">
    <property type="entry name" value="Putative exo-beta-1,3-glucanase"/>
    <property type="match status" value="1"/>
</dbReference>
<dbReference type="OMA" id="AYIENFW"/>
<feature type="domain" description="Rhamnogalacturonase A/B/Epimerase-like pectate lyase" evidence="2">
    <location>
        <begin position="407"/>
        <end position="462"/>
    </location>
</feature>
<dbReference type="PANTHER" id="PTHR33928">
    <property type="entry name" value="POLYGALACTURONASE QRT3"/>
    <property type="match status" value="1"/>
</dbReference>
<sequence>MARSSAVMAVAGLFLAGALASPVLGAVGAVGNITTEASSYWYANMDHTGQYRGYAPGLDNSDSYPVFVAVSPADGGAGIQKAINDASNGATRHATWLASEPRVVYIPSGTYEVSETIYMNTDTILMGDANDPPVLKAASGFSTNDLTLLSGQDPATGISGEISFAIGIKNLILDTTSINGGTEFTALWWGVAQVAQIQNLKIQMASSVNGKGHSGIRLGRGSTLGLADVRVERGQNGIWHDGHQQAFYKSIYFYQNTIGMLISGGNTISILASTFDTVGTGISNTDGSPYIGLIDAKSINSGVTLQTTVYPSILIDNLTKDTNSAICVVPSGTALSGQAHVDTFTHGNTVGRSPIYGDTTTAKARPAALAPGGDFPAVAAPNYAGKTAAADFINVKDPAQNGGQTVLGDNTKDEAAALNAVLRYAAGQGKIAYFPFGNYRVDDTLLVPVGSQIVGEAWATITGHGDGFKDAANPKPVVKVGNDGDVGVAQISDMRFTVSDVLPGAIIVQFNMAGNKPGDVALWNSLITIGGTRGATALTNACVDASNPCKGAFIGLHLSASSSAYIENVWNWVADHITEGFSGGSSIAAKGGTLVEATQGTWLHALGSEHYWLYQLNLRQARNVLVTLLQSETNYEQGASAASVVPAPWSADVAAWGDPDYAWCGGGDKRCRMGLSNYIRGGADIYHYGSASWAFFSGPGQSCTGNYQCQDTMHWIADTPDNLQIFGMCSKDAVNALRLGDGTFIASTPDFTGSWSPGGALVGRYTP</sequence>
<dbReference type="EMBL" id="KB707374">
    <property type="protein sequence ID" value="EMR62765.1"/>
    <property type="molecule type" value="Genomic_DNA"/>
</dbReference>
<feature type="domain" description="Rhamnogalacturonase A/B/Epimerase-like pectate lyase" evidence="2">
    <location>
        <begin position="75"/>
        <end position="282"/>
    </location>
</feature>
<dbReference type="KEGG" id="ela:UCREL1_10294"/>
<protein>
    <submittedName>
        <fullName evidence="3">Putative glycoside hydrolase family 55 protein</fullName>
    </submittedName>
</protein>
<dbReference type="HOGENOM" id="CLU_002540_1_0_1"/>
<proteinExistence type="predicted"/>
<evidence type="ECO:0000313" key="4">
    <source>
        <dbReference type="Proteomes" id="UP000012174"/>
    </source>
</evidence>
<dbReference type="InterPro" id="IPR024535">
    <property type="entry name" value="RHGA/B-epi-like_pectate_lyase"/>
</dbReference>
<organism evidence="3 4">
    <name type="scientific">Eutypa lata (strain UCR-EL1)</name>
    <name type="common">Grapevine dieback disease fungus</name>
    <name type="synonym">Eutypa armeniacae</name>
    <dbReference type="NCBI Taxonomy" id="1287681"/>
    <lineage>
        <taxon>Eukaryota</taxon>
        <taxon>Fungi</taxon>
        <taxon>Dikarya</taxon>
        <taxon>Ascomycota</taxon>
        <taxon>Pezizomycotina</taxon>
        <taxon>Sordariomycetes</taxon>
        <taxon>Xylariomycetidae</taxon>
        <taxon>Xylariales</taxon>
        <taxon>Diatrypaceae</taxon>
        <taxon>Eutypa</taxon>
    </lineage>
</organism>
<feature type="chain" id="PRO_5004085425" evidence="1">
    <location>
        <begin position="21"/>
        <end position="767"/>
    </location>
</feature>
<keyword evidence="3" id="KW-0378">Hydrolase</keyword>
<dbReference type="AlphaFoldDB" id="M7T7Y7"/>
<name>M7T7Y7_EUTLA</name>